<comment type="caution">
    <text evidence="2">The sequence shown here is derived from an EMBL/GenBank/DDBJ whole genome shotgun (WGS) entry which is preliminary data.</text>
</comment>
<evidence type="ECO:0000313" key="3">
    <source>
        <dbReference type="Proteomes" id="UP000193411"/>
    </source>
</evidence>
<organism evidence="2 3">
    <name type="scientific">Catenaria anguillulae PL171</name>
    <dbReference type="NCBI Taxonomy" id="765915"/>
    <lineage>
        <taxon>Eukaryota</taxon>
        <taxon>Fungi</taxon>
        <taxon>Fungi incertae sedis</taxon>
        <taxon>Blastocladiomycota</taxon>
        <taxon>Blastocladiomycetes</taxon>
        <taxon>Blastocladiales</taxon>
        <taxon>Catenariaceae</taxon>
        <taxon>Catenaria</taxon>
    </lineage>
</organism>
<evidence type="ECO:0000256" key="1">
    <source>
        <dbReference type="SAM" id="MobiDB-lite"/>
    </source>
</evidence>
<keyword evidence="3" id="KW-1185">Reference proteome</keyword>
<sequence>MAPWQPSVMPINGKGRRSNSDPCPLEIQQPAPPRHIRHVGSMGQRDSLRPSTMSTLLELPLSPAFSRSSLANQESSFPWGRAEFTGPPAAEPNTYIQDALSRDFASHHTLPSIDSPHPKVICNDGQGPTPLTAASTATLHHLNRPTSIVLSHATSRIHFSSTASTPPPLPQLAPIEQVLSTDWWAWDTHSRSSSTHTLHHPHLADQAVFSRTDDCSELPHFDVAQ</sequence>
<proteinExistence type="predicted"/>
<gene>
    <name evidence="2" type="ORF">BCR44DRAFT_206564</name>
</gene>
<name>A0A1Y2H905_9FUNG</name>
<dbReference type="Proteomes" id="UP000193411">
    <property type="component" value="Unassembled WGS sequence"/>
</dbReference>
<dbReference type="AlphaFoldDB" id="A0A1Y2H905"/>
<accession>A0A1Y2H905</accession>
<protein>
    <submittedName>
        <fullName evidence="2">Uncharacterized protein</fullName>
    </submittedName>
</protein>
<evidence type="ECO:0000313" key="2">
    <source>
        <dbReference type="EMBL" id="ORZ30193.1"/>
    </source>
</evidence>
<reference evidence="2 3" key="1">
    <citation type="submission" date="2016-07" db="EMBL/GenBank/DDBJ databases">
        <title>Pervasive Adenine N6-methylation of Active Genes in Fungi.</title>
        <authorList>
            <consortium name="DOE Joint Genome Institute"/>
            <person name="Mondo S.J."/>
            <person name="Dannebaum R.O."/>
            <person name="Kuo R.C."/>
            <person name="Labutti K."/>
            <person name="Haridas S."/>
            <person name="Kuo A."/>
            <person name="Salamov A."/>
            <person name="Ahrendt S.R."/>
            <person name="Lipzen A."/>
            <person name="Sullivan W."/>
            <person name="Andreopoulos W.B."/>
            <person name="Clum A."/>
            <person name="Lindquist E."/>
            <person name="Daum C."/>
            <person name="Ramamoorthy G.K."/>
            <person name="Gryganskyi A."/>
            <person name="Culley D."/>
            <person name="Magnuson J.K."/>
            <person name="James T.Y."/>
            <person name="O'Malley M.A."/>
            <person name="Stajich J.E."/>
            <person name="Spatafora J.W."/>
            <person name="Visel A."/>
            <person name="Grigoriev I.V."/>
        </authorList>
    </citation>
    <scope>NUCLEOTIDE SEQUENCE [LARGE SCALE GENOMIC DNA]</scope>
    <source>
        <strain evidence="2 3">PL171</strain>
    </source>
</reference>
<feature type="region of interest" description="Disordered" evidence="1">
    <location>
        <begin position="1"/>
        <end position="48"/>
    </location>
</feature>
<dbReference type="EMBL" id="MCFL01000097">
    <property type="protein sequence ID" value="ORZ30193.1"/>
    <property type="molecule type" value="Genomic_DNA"/>
</dbReference>